<evidence type="ECO:0000313" key="1">
    <source>
        <dbReference type="EMBL" id="PWR19206.1"/>
    </source>
</evidence>
<dbReference type="InterPro" id="IPR010148">
    <property type="entry name" value="CRISPR-assoc_prot_CT1975"/>
</dbReference>
<comment type="caution">
    <text evidence="1">The sequence shown here is derived from an EMBL/GenBank/DDBJ whole genome shotgun (WGS) entry which is preliminary data.</text>
</comment>
<dbReference type="NCBIfam" id="TIGR01869">
    <property type="entry name" value="casC_Cse4"/>
    <property type="match status" value="1"/>
</dbReference>
<accession>A0A317DZ98</accession>
<protein>
    <submittedName>
        <fullName evidence="1">Type I-E CRISPR-associated protein Cas7/Cse4/CasC</fullName>
    </submittedName>
</protein>
<dbReference type="AlphaFoldDB" id="A0A317DZ98"/>
<organism evidence="1 2">
    <name type="scientific">Zavarzinia compransoris</name>
    <dbReference type="NCBI Taxonomy" id="1264899"/>
    <lineage>
        <taxon>Bacteria</taxon>
        <taxon>Pseudomonadati</taxon>
        <taxon>Pseudomonadota</taxon>
        <taxon>Alphaproteobacteria</taxon>
        <taxon>Rhodospirillales</taxon>
        <taxon>Zavarziniaceae</taxon>
        <taxon>Zavarzinia</taxon>
    </lineage>
</organism>
<dbReference type="Proteomes" id="UP000246077">
    <property type="component" value="Unassembled WGS sequence"/>
</dbReference>
<reference evidence="2" key="1">
    <citation type="submission" date="2018-05" db="EMBL/GenBank/DDBJ databases">
        <title>Zavarzinia sp. HR-AS.</title>
        <authorList>
            <person name="Lee Y."/>
            <person name="Jeon C.O."/>
        </authorList>
    </citation>
    <scope>NUCLEOTIDE SEQUENCE [LARGE SCALE GENOMIC DNA]</scope>
    <source>
        <strain evidence="2">DSM 1231</strain>
    </source>
</reference>
<dbReference type="Pfam" id="PF09344">
    <property type="entry name" value="Cas_CT1975"/>
    <property type="match status" value="1"/>
</dbReference>
<evidence type="ECO:0000313" key="2">
    <source>
        <dbReference type="Proteomes" id="UP000246077"/>
    </source>
</evidence>
<name>A0A317DZ98_9PROT</name>
<dbReference type="OrthoDB" id="5291250at2"/>
<sequence>MPRFLQIHTLTPYAGVLLNRDDIGEAKRLPLGGSMRGRVSSQCQKRHWRLAAGEWQLVPAAERAIRSRRTFEYHVARPLIDEGLDEARVAEAIAAVQAEVLGESKKAAAKKKGEETAPDLHTSQVIVLGPGETRYIVGLVRKLVADAGTNKDFKAALQALLKAEKPNFASMREGAGLDAALFGRMITGDVFARADAAIHVAHAFTVHAIESEPDYFTAVDDIVADSGEQGSGHINTSELTSGLYYSYVVVDVPLLVANLQGCAAADWASADRTLAGQVVERLIGTIATVSPGAKLGSTAPYAFADTVLVEAGKRQPRSLANGFYKAIGLSRNDLREEATARLLDQLGRLDAMYGKAEDRRIASQIPDLAETAPAGLNLPALAVWARGLVDGTVAFAPGA</sequence>
<dbReference type="EMBL" id="QGLF01000005">
    <property type="protein sequence ID" value="PWR19206.1"/>
    <property type="molecule type" value="Genomic_DNA"/>
</dbReference>
<proteinExistence type="predicted"/>
<gene>
    <name evidence="1" type="primary">cas7e</name>
    <name evidence="1" type="ORF">DKG75_17630</name>
</gene>
<keyword evidence="2" id="KW-1185">Reference proteome</keyword>